<dbReference type="Proteomes" id="UP001055439">
    <property type="component" value="Chromosome 8"/>
</dbReference>
<keyword evidence="2" id="KW-1185">Reference proteome</keyword>
<organism evidence="1 2">
    <name type="scientific">Musa troglodytarum</name>
    <name type="common">fe'i banana</name>
    <dbReference type="NCBI Taxonomy" id="320322"/>
    <lineage>
        <taxon>Eukaryota</taxon>
        <taxon>Viridiplantae</taxon>
        <taxon>Streptophyta</taxon>
        <taxon>Embryophyta</taxon>
        <taxon>Tracheophyta</taxon>
        <taxon>Spermatophyta</taxon>
        <taxon>Magnoliopsida</taxon>
        <taxon>Liliopsida</taxon>
        <taxon>Zingiberales</taxon>
        <taxon>Musaceae</taxon>
        <taxon>Musa</taxon>
    </lineage>
</organism>
<protein>
    <submittedName>
        <fullName evidence="1">Uncharacterized protein</fullName>
    </submittedName>
</protein>
<reference evidence="1" key="1">
    <citation type="submission" date="2022-05" db="EMBL/GenBank/DDBJ databases">
        <title>The Musa troglodytarum L. genome provides insights into the mechanism of non-climacteric behaviour and enrichment of carotenoids.</title>
        <authorList>
            <person name="Wang J."/>
        </authorList>
    </citation>
    <scope>NUCLEOTIDE SEQUENCE</scope>
    <source>
        <tissue evidence="1">Leaf</tissue>
    </source>
</reference>
<dbReference type="EMBL" id="CP097510">
    <property type="protein sequence ID" value="URE38476.1"/>
    <property type="molecule type" value="Genomic_DNA"/>
</dbReference>
<evidence type="ECO:0000313" key="1">
    <source>
        <dbReference type="EMBL" id="URE38476.1"/>
    </source>
</evidence>
<accession>A0A9E7HRZ1</accession>
<name>A0A9E7HRZ1_9LILI</name>
<dbReference type="AlphaFoldDB" id="A0A9E7HRZ1"/>
<dbReference type="OrthoDB" id="1913243at2759"/>
<evidence type="ECO:0000313" key="2">
    <source>
        <dbReference type="Proteomes" id="UP001055439"/>
    </source>
</evidence>
<sequence>MVVGSVLYKMGSCLSILLGVLRAGVGAVGHCIGTCIRMTLSPSEQWGERLIGWPVVWLNQENRRSKIWELILDSFVLLSVSRISCS</sequence>
<gene>
    <name evidence="1" type="ORF">MUK42_07337</name>
</gene>
<proteinExistence type="predicted"/>